<dbReference type="PANTHER" id="PTHR14191:SF3">
    <property type="entry name" value="NA(+)_H(+) EXCHANGE REGULATORY COFACTOR-LIKE PROTEIN NRFL-1"/>
    <property type="match status" value="1"/>
</dbReference>
<protein>
    <recommendedName>
        <fullName evidence="5">PDZ domain-containing protein</fullName>
    </recommendedName>
</protein>
<evidence type="ECO:0000313" key="6">
    <source>
        <dbReference type="EMBL" id="KAK6750519.1"/>
    </source>
</evidence>
<feature type="compositionally biased region" description="Polar residues" evidence="4">
    <location>
        <begin position="438"/>
        <end position="447"/>
    </location>
</feature>
<feature type="region of interest" description="Disordered" evidence="4">
    <location>
        <begin position="118"/>
        <end position="137"/>
    </location>
</feature>
<feature type="region of interest" description="Disordered" evidence="4">
    <location>
        <begin position="314"/>
        <end position="350"/>
    </location>
</feature>
<feature type="domain" description="PDZ" evidence="5">
    <location>
        <begin position="13"/>
        <end position="94"/>
    </location>
</feature>
<dbReference type="Proteomes" id="UP001303046">
    <property type="component" value="Unassembled WGS sequence"/>
</dbReference>
<name>A0ABR1DJD4_NECAM</name>
<evidence type="ECO:0000256" key="3">
    <source>
        <dbReference type="ARBA" id="ARBA00022737"/>
    </source>
</evidence>
<evidence type="ECO:0000313" key="7">
    <source>
        <dbReference type="Proteomes" id="UP001303046"/>
    </source>
</evidence>
<dbReference type="PANTHER" id="PTHR14191">
    <property type="entry name" value="PDZ DOMAIN CONTAINING PROTEIN"/>
    <property type="match status" value="1"/>
</dbReference>
<feature type="region of interest" description="Disordered" evidence="4">
    <location>
        <begin position="416"/>
        <end position="447"/>
    </location>
</feature>
<organism evidence="6 7">
    <name type="scientific">Necator americanus</name>
    <name type="common">Human hookworm</name>
    <dbReference type="NCBI Taxonomy" id="51031"/>
    <lineage>
        <taxon>Eukaryota</taxon>
        <taxon>Metazoa</taxon>
        <taxon>Ecdysozoa</taxon>
        <taxon>Nematoda</taxon>
        <taxon>Chromadorea</taxon>
        <taxon>Rhabditida</taxon>
        <taxon>Rhabditina</taxon>
        <taxon>Rhabditomorpha</taxon>
        <taxon>Strongyloidea</taxon>
        <taxon>Ancylostomatidae</taxon>
        <taxon>Bunostominae</taxon>
        <taxon>Necator</taxon>
    </lineage>
</organism>
<keyword evidence="2" id="KW-1003">Cell membrane</keyword>
<dbReference type="SMART" id="SM00228">
    <property type="entry name" value="PDZ"/>
    <property type="match status" value="2"/>
</dbReference>
<dbReference type="Pfam" id="PF00595">
    <property type="entry name" value="PDZ"/>
    <property type="match status" value="1"/>
</dbReference>
<dbReference type="InterPro" id="IPR051067">
    <property type="entry name" value="NHER"/>
</dbReference>
<feature type="compositionally biased region" description="Basic and acidic residues" evidence="4">
    <location>
        <begin position="314"/>
        <end position="343"/>
    </location>
</feature>
<proteinExistence type="predicted"/>
<dbReference type="PROSITE" id="PS50106">
    <property type="entry name" value="PDZ"/>
    <property type="match status" value="2"/>
</dbReference>
<keyword evidence="3" id="KW-0677">Repeat</keyword>
<dbReference type="Gene3D" id="2.30.42.10">
    <property type="match status" value="2"/>
</dbReference>
<dbReference type="Pfam" id="PF17820">
    <property type="entry name" value="PDZ_6"/>
    <property type="match status" value="1"/>
</dbReference>
<keyword evidence="7" id="KW-1185">Reference proteome</keyword>
<evidence type="ECO:0000256" key="4">
    <source>
        <dbReference type="SAM" id="MobiDB-lite"/>
    </source>
</evidence>
<dbReference type="InterPro" id="IPR036034">
    <property type="entry name" value="PDZ_sf"/>
</dbReference>
<comment type="caution">
    <text evidence="6">The sequence shown here is derived from an EMBL/GenBank/DDBJ whole genome shotgun (WGS) entry which is preliminary data.</text>
</comment>
<feature type="compositionally biased region" description="Pro residues" evidence="4">
    <location>
        <begin position="417"/>
        <end position="433"/>
    </location>
</feature>
<evidence type="ECO:0000256" key="2">
    <source>
        <dbReference type="ARBA" id="ARBA00022475"/>
    </source>
</evidence>
<dbReference type="InterPro" id="IPR041489">
    <property type="entry name" value="PDZ_6"/>
</dbReference>
<feature type="domain" description="PDZ" evidence="5">
    <location>
        <begin position="167"/>
        <end position="249"/>
    </location>
</feature>
<sequence length="494" mass="54831">MVHLPEDAPSPRLCLVEKSSPDQEYGYNLHAEKGRGQFVGMVDKGSPADLGGLRMGDRIYAVNGHSIIGESHKKVVERIKENAVRCEMLVISEEGAQWYQEHGIEINMQLPNIQRVGAQSRRGTQANGSPPPAAGWYAPTNKAADPVFVAPPPPHEDHAMNKPRARLCKLEKSSQSEEFGFNLHAEKGRGHFIGTVDQGGIGDRAGLRMGQRIVGVNGVLVYPNTPHKEVVAQIKRSPLRTTLLVASEEVDRWYKEHNAEYSFDYVEEETSSVNQISPHSIHISDEEELPQLRYKAPLQSPEDAHDIGVEEVHEVEEHHHESESHVSIAKEEPLEPEATHEATTESPDNLMDQVFSVLPQITTEGVIAEPPEPETLQKAEEMPEVTDRKESHAISTHSSRESAVDVAVSAPHYVPTYHPPPMEPSPPAPPQVSPPSSLNGYPTSTDSVSPIVDKFDIFGLSAQEARERLRQNKKNIHRGFDMSLEEKYRLVSNM</sequence>
<comment type="subcellular location">
    <subcellularLocation>
        <location evidence="1">Cell membrane</location>
    </subcellularLocation>
</comment>
<accession>A0ABR1DJD4</accession>
<keyword evidence="2" id="KW-0472">Membrane</keyword>
<dbReference type="EMBL" id="JAVFWL010000004">
    <property type="protein sequence ID" value="KAK6750519.1"/>
    <property type="molecule type" value="Genomic_DNA"/>
</dbReference>
<dbReference type="CDD" id="cd06768">
    <property type="entry name" value="PDZ_NHERF-like"/>
    <property type="match status" value="2"/>
</dbReference>
<dbReference type="SUPFAM" id="SSF50156">
    <property type="entry name" value="PDZ domain-like"/>
    <property type="match status" value="2"/>
</dbReference>
<reference evidence="6 7" key="1">
    <citation type="submission" date="2023-08" db="EMBL/GenBank/DDBJ databases">
        <title>A Necator americanus chromosomal reference genome.</title>
        <authorList>
            <person name="Ilik V."/>
            <person name="Petrzelkova K.J."/>
            <person name="Pardy F."/>
            <person name="Fuh T."/>
            <person name="Niatou-Singa F.S."/>
            <person name="Gouil Q."/>
            <person name="Baker L."/>
            <person name="Ritchie M.E."/>
            <person name="Jex A.R."/>
            <person name="Gazzola D."/>
            <person name="Li H."/>
            <person name="Toshio Fujiwara R."/>
            <person name="Zhan B."/>
            <person name="Aroian R.V."/>
            <person name="Pafco B."/>
            <person name="Schwarz E.M."/>
        </authorList>
    </citation>
    <scope>NUCLEOTIDE SEQUENCE [LARGE SCALE GENOMIC DNA]</scope>
    <source>
        <strain evidence="6 7">Aroian</strain>
        <tissue evidence="6">Whole animal</tissue>
    </source>
</reference>
<dbReference type="InterPro" id="IPR001478">
    <property type="entry name" value="PDZ"/>
</dbReference>
<evidence type="ECO:0000256" key="1">
    <source>
        <dbReference type="ARBA" id="ARBA00004236"/>
    </source>
</evidence>
<evidence type="ECO:0000259" key="5">
    <source>
        <dbReference type="PROSITE" id="PS50106"/>
    </source>
</evidence>
<gene>
    <name evidence="6" type="primary">Necator_chrIV.g15768</name>
    <name evidence="6" type="ORF">RB195_002473</name>
</gene>